<evidence type="ECO:0000256" key="4">
    <source>
        <dbReference type="RuleBase" id="RU366014"/>
    </source>
</evidence>
<keyword evidence="7" id="KW-1185">Reference proteome</keyword>
<evidence type="ECO:0000256" key="1">
    <source>
        <dbReference type="ARBA" id="ARBA00008323"/>
    </source>
</evidence>
<dbReference type="Proteomes" id="UP000838763">
    <property type="component" value="Unassembled WGS sequence"/>
</dbReference>
<protein>
    <recommendedName>
        <fullName evidence="4">DNA polymerase</fullName>
        <ecNumber evidence="4">2.7.7.7</ecNumber>
    </recommendedName>
</protein>
<dbReference type="InterPro" id="IPR037160">
    <property type="entry name" value="DNA_Pol_thumb_sf"/>
</dbReference>
<comment type="catalytic activity">
    <reaction evidence="4">
        <text>DNA(n) + a 2'-deoxyribonucleoside 5'-triphosphate = DNA(n+1) + diphosphate</text>
        <dbReference type="Rhea" id="RHEA:22508"/>
        <dbReference type="Rhea" id="RHEA-COMP:17339"/>
        <dbReference type="Rhea" id="RHEA-COMP:17340"/>
        <dbReference type="ChEBI" id="CHEBI:33019"/>
        <dbReference type="ChEBI" id="CHEBI:61560"/>
        <dbReference type="ChEBI" id="CHEBI:173112"/>
        <dbReference type="EC" id="2.7.7.7"/>
    </reaction>
</comment>
<dbReference type="SUPFAM" id="SSF81585">
    <property type="entry name" value="PsbU/PolX domain-like"/>
    <property type="match status" value="1"/>
</dbReference>
<dbReference type="FunFam" id="3.30.210.10:FF:000005">
    <property type="entry name" value="DNA polymerase IV"/>
    <property type="match status" value="1"/>
</dbReference>
<dbReference type="InterPro" id="IPR029398">
    <property type="entry name" value="PolB_thumb"/>
</dbReference>
<organism evidence="6 7">
    <name type="scientific">Parascedosporium putredinis</name>
    <dbReference type="NCBI Taxonomy" id="1442378"/>
    <lineage>
        <taxon>Eukaryota</taxon>
        <taxon>Fungi</taxon>
        <taxon>Dikarya</taxon>
        <taxon>Ascomycota</taxon>
        <taxon>Pezizomycotina</taxon>
        <taxon>Sordariomycetes</taxon>
        <taxon>Hypocreomycetidae</taxon>
        <taxon>Microascales</taxon>
        <taxon>Microascaceae</taxon>
        <taxon>Parascedosporium</taxon>
    </lineage>
</organism>
<dbReference type="GO" id="GO:0005634">
    <property type="term" value="C:nucleus"/>
    <property type="evidence" value="ECO:0007669"/>
    <property type="project" value="UniProtKB-SubCell"/>
</dbReference>
<dbReference type="Gene3D" id="1.10.150.20">
    <property type="entry name" value="5' to 3' exonuclease, C-terminal subdomain"/>
    <property type="match status" value="1"/>
</dbReference>
<comment type="function">
    <text evidence="4">DNA polymerase that functions in several pathways of DNA repair. Involved in base excision repair (BER) responsible for repair of lesions that give rise to abasic (AP) sites in DNA. Also contributes to DNA double-strand break repair by non-homologous end joining and homologous recombination. Has both template-dependent and template-independent (terminal transferase) DNA polymerase activities. Has also a 5'-deoxyribose-5-phosphate lyase (dRP lyase) activity.</text>
</comment>
<dbReference type="InterPro" id="IPR028207">
    <property type="entry name" value="DNA_pol_B_palm_palm"/>
</dbReference>
<dbReference type="Gene3D" id="3.30.210.10">
    <property type="entry name" value="DNA polymerase, thumb domain"/>
    <property type="match status" value="1"/>
</dbReference>
<evidence type="ECO:0000259" key="5">
    <source>
        <dbReference type="SMART" id="SM00483"/>
    </source>
</evidence>
<keyword evidence="4" id="KW-0539">Nucleus</keyword>
<dbReference type="InterPro" id="IPR043519">
    <property type="entry name" value="NT_sf"/>
</dbReference>
<dbReference type="EC" id="2.7.7.7" evidence="4"/>
<dbReference type="Pfam" id="PF14792">
    <property type="entry name" value="DNA_pol_B_palm"/>
    <property type="match status" value="1"/>
</dbReference>
<accession>A0A9P1M6J8</accession>
<dbReference type="OrthoDB" id="205514at2759"/>
<feature type="domain" description="DNA-directed DNA polymerase X" evidence="5">
    <location>
        <begin position="1"/>
        <end position="281"/>
    </location>
</feature>
<evidence type="ECO:0000256" key="3">
    <source>
        <dbReference type="ARBA" id="ARBA00022695"/>
    </source>
</evidence>
<dbReference type="SUPFAM" id="SSF81301">
    <property type="entry name" value="Nucleotidyltransferase"/>
    <property type="match status" value="1"/>
</dbReference>
<dbReference type="PANTHER" id="PTHR11276:SF29">
    <property type="entry name" value="DNA POLYMERASE TYPE-X FAMILY PROTEIN POL4"/>
    <property type="match status" value="1"/>
</dbReference>
<dbReference type="InterPro" id="IPR002054">
    <property type="entry name" value="DNA-dir_DNA_pol_X"/>
</dbReference>
<dbReference type="Pfam" id="PF14791">
    <property type="entry name" value="DNA_pol_B_thumb"/>
    <property type="match status" value="1"/>
</dbReference>
<dbReference type="Gene3D" id="3.30.460.10">
    <property type="entry name" value="Beta Polymerase, domain 2"/>
    <property type="match status" value="1"/>
</dbReference>
<keyword evidence="4" id="KW-0239">DNA-directed DNA polymerase</keyword>
<keyword evidence="2 4" id="KW-0808">Transferase</keyword>
<dbReference type="InterPro" id="IPR019843">
    <property type="entry name" value="DNA_pol-X_BS"/>
</dbReference>
<proteinExistence type="inferred from homology"/>
<dbReference type="AlphaFoldDB" id="A0A9P1M6J8"/>
<evidence type="ECO:0000256" key="2">
    <source>
        <dbReference type="ARBA" id="ARBA00022679"/>
    </source>
</evidence>
<dbReference type="GO" id="GO:0006303">
    <property type="term" value="P:double-strand break repair via nonhomologous end joining"/>
    <property type="evidence" value="ECO:0007669"/>
    <property type="project" value="TreeGrafter"/>
</dbReference>
<dbReference type="SMART" id="SM00483">
    <property type="entry name" value="POLXc"/>
    <property type="match status" value="1"/>
</dbReference>
<dbReference type="EMBL" id="CALLCH030000004">
    <property type="protein sequence ID" value="CAI4212155.1"/>
    <property type="molecule type" value="Genomic_DNA"/>
</dbReference>
<keyword evidence="4" id="KW-0234">DNA repair</keyword>
<name>A0A9P1M6J8_9PEZI</name>
<dbReference type="InterPro" id="IPR022312">
    <property type="entry name" value="DNA_pol_X"/>
</dbReference>
<comment type="subcellular location">
    <subcellularLocation>
        <location evidence="4">Nucleus</location>
    </subcellularLocation>
</comment>
<dbReference type="Pfam" id="PF10391">
    <property type="entry name" value="DNA_pol_lambd_f"/>
    <property type="match status" value="1"/>
</dbReference>
<comment type="similarity">
    <text evidence="1 4">Belongs to the DNA polymerase type-X family.</text>
</comment>
<sequence length="283" mass="32032">MVSKVPMSMADEFSRDNEASGLWAQSWRDLDDVVDQGWDNLTRAQQIGVKFYDDLKLKIPRKEVEVIATTILHHARLIDSAFQMMIVGGYRRGQSESGDVDLVLSHPEERLTEYFIGRLVRMLEVNGLISHTLSLTTRNSDRAQEPLQWKGGMMRPSAGFDTLDKAMVIYRSPQGEGGDETRKEAQNVRFRRVDIIVSPWKTIGCAVLGWTGAATFERDLRRYCKIEKSLKFDSSGIRNRVDGSWVNMEGQEPTGAPDMETAERRVFAGLGLTWIRPSDRCTG</sequence>
<dbReference type="PANTHER" id="PTHR11276">
    <property type="entry name" value="DNA POLYMERASE TYPE-X FAMILY MEMBER"/>
    <property type="match status" value="1"/>
</dbReference>
<keyword evidence="4" id="KW-0227">DNA damage</keyword>
<evidence type="ECO:0000313" key="6">
    <source>
        <dbReference type="EMBL" id="CAI4212155.1"/>
    </source>
</evidence>
<dbReference type="GO" id="GO:0003677">
    <property type="term" value="F:DNA binding"/>
    <property type="evidence" value="ECO:0007669"/>
    <property type="project" value="UniProtKB-UniRule"/>
</dbReference>
<comment type="caution">
    <text evidence="6">The sequence shown here is derived from an EMBL/GenBank/DDBJ whole genome shotgun (WGS) entry which is preliminary data.</text>
</comment>
<dbReference type="GO" id="GO:0046872">
    <property type="term" value="F:metal ion binding"/>
    <property type="evidence" value="ECO:0007669"/>
    <property type="project" value="UniProtKB-UniRule"/>
</dbReference>
<evidence type="ECO:0000313" key="7">
    <source>
        <dbReference type="Proteomes" id="UP000838763"/>
    </source>
</evidence>
<dbReference type="InterPro" id="IPR002008">
    <property type="entry name" value="DNA_pol_X_beta-like"/>
</dbReference>
<dbReference type="InterPro" id="IPR018944">
    <property type="entry name" value="DNA_pol_lambd_fingers_domain"/>
</dbReference>
<dbReference type="PROSITE" id="PS00522">
    <property type="entry name" value="DNA_POLYMERASE_X"/>
    <property type="match status" value="1"/>
</dbReference>
<reference evidence="6" key="1">
    <citation type="submission" date="2022-11" db="EMBL/GenBank/DDBJ databases">
        <authorList>
            <person name="Scott C."/>
            <person name="Bruce N."/>
        </authorList>
    </citation>
    <scope>NUCLEOTIDE SEQUENCE</scope>
</reference>
<keyword evidence="3 4" id="KW-0548">Nucleotidyltransferase</keyword>
<dbReference type="PRINTS" id="PR00870">
    <property type="entry name" value="DNAPOLXBETA"/>
</dbReference>
<dbReference type="PRINTS" id="PR00869">
    <property type="entry name" value="DNAPOLX"/>
</dbReference>
<dbReference type="GO" id="GO:0003887">
    <property type="term" value="F:DNA-directed DNA polymerase activity"/>
    <property type="evidence" value="ECO:0007669"/>
    <property type="project" value="UniProtKB-UniRule"/>
</dbReference>
<gene>
    <name evidence="6" type="ORF">PPNO1_LOCUS1923</name>
</gene>